<dbReference type="PANTHER" id="PTHR12632">
    <property type="entry name" value="TRANSCRIPTION FACTOR NF-Y ALPHA-RELATED"/>
    <property type="match status" value="1"/>
</dbReference>
<evidence type="ECO:0000256" key="6">
    <source>
        <dbReference type="RuleBase" id="RU367155"/>
    </source>
</evidence>
<sequence length="305" mass="34121">MKCSCKIDFGPCSTHSTSPDSLGCSSLKTLSRFHGQEESPISESLSLKMGALPQQCLNTRLFSFPFQERYSSSTQPNDQSDPKGVSANSGPSDGKCFRDLIRSHVGRQDFAFPSSLLDHNKSMIHHSQLMGMAPPLRVPLPLDLTEEPIFVNAKQYHAILRRRQYRSKLESQNKLNKTRKPYLHKSRHLHALKRARGSGGRFLNTKNLQESSSSELPPALNKLTVTSPESEFIGLQNCRDGSDVTGASNSDKIFQQQHESNSRLCGRYHPHVRSNMQSFSVDMSGGDENKHSVSVFMWQDLKKGS</sequence>
<evidence type="ECO:0000313" key="9">
    <source>
        <dbReference type="Proteomes" id="UP001293593"/>
    </source>
</evidence>
<name>A0AAE1JIW3_9FABA</name>
<evidence type="ECO:0000256" key="1">
    <source>
        <dbReference type="ARBA" id="ARBA00004123"/>
    </source>
</evidence>
<keyword evidence="3 6" id="KW-0238">DNA-binding</keyword>
<evidence type="ECO:0000256" key="4">
    <source>
        <dbReference type="ARBA" id="ARBA00023163"/>
    </source>
</evidence>
<evidence type="ECO:0000256" key="5">
    <source>
        <dbReference type="ARBA" id="ARBA00023242"/>
    </source>
</evidence>
<dbReference type="PROSITE" id="PS51152">
    <property type="entry name" value="NFYA_HAP2_2"/>
    <property type="match status" value="1"/>
</dbReference>
<keyword evidence="9" id="KW-1185">Reference proteome</keyword>
<dbReference type="InterPro" id="IPR001289">
    <property type="entry name" value="NFYA"/>
</dbReference>
<dbReference type="GO" id="GO:0005634">
    <property type="term" value="C:nucleus"/>
    <property type="evidence" value="ECO:0007669"/>
    <property type="project" value="UniProtKB-SubCell"/>
</dbReference>
<evidence type="ECO:0000256" key="2">
    <source>
        <dbReference type="ARBA" id="ARBA00023015"/>
    </source>
</evidence>
<dbReference type="GO" id="GO:0003677">
    <property type="term" value="F:DNA binding"/>
    <property type="evidence" value="ECO:0007669"/>
    <property type="project" value="UniProtKB-KW"/>
</dbReference>
<dbReference type="EMBL" id="JAWXYG010000006">
    <property type="protein sequence ID" value="KAK4269113.1"/>
    <property type="molecule type" value="Genomic_DNA"/>
</dbReference>
<dbReference type="Gene3D" id="6.10.250.2430">
    <property type="match status" value="1"/>
</dbReference>
<evidence type="ECO:0000313" key="8">
    <source>
        <dbReference type="EMBL" id="KAK4269113.1"/>
    </source>
</evidence>
<dbReference type="Pfam" id="PF02045">
    <property type="entry name" value="CBFB_NFYA"/>
    <property type="match status" value="1"/>
</dbReference>
<gene>
    <name evidence="8" type="ORF">QN277_022312</name>
</gene>
<keyword evidence="2 6" id="KW-0805">Transcription regulation</keyword>
<keyword evidence="5 6" id="KW-0539">Nucleus</keyword>
<comment type="caution">
    <text evidence="8">The sequence shown here is derived from an EMBL/GenBank/DDBJ whole genome shotgun (WGS) entry which is preliminary data.</text>
</comment>
<comment type="function">
    <text evidence="6">Component of the sequence-specific heterotrimeric transcription factor (NF-Y) which specifically recognizes a 5'-CCAAT-3' box motif found in the promoters of its target genes.</text>
</comment>
<dbReference type="AlphaFoldDB" id="A0AAE1JIW3"/>
<reference evidence="8" key="1">
    <citation type="submission" date="2023-10" db="EMBL/GenBank/DDBJ databases">
        <title>Chromosome-level genome of the transformable northern wattle, Acacia crassicarpa.</title>
        <authorList>
            <person name="Massaro I."/>
            <person name="Sinha N.R."/>
            <person name="Poethig S."/>
            <person name="Leichty A.R."/>
        </authorList>
    </citation>
    <scope>NUCLEOTIDE SEQUENCE</scope>
    <source>
        <strain evidence="8">Acra3RX</strain>
        <tissue evidence="8">Leaf</tissue>
    </source>
</reference>
<organism evidence="8 9">
    <name type="scientific">Acacia crassicarpa</name>
    <name type="common">northern wattle</name>
    <dbReference type="NCBI Taxonomy" id="499986"/>
    <lineage>
        <taxon>Eukaryota</taxon>
        <taxon>Viridiplantae</taxon>
        <taxon>Streptophyta</taxon>
        <taxon>Embryophyta</taxon>
        <taxon>Tracheophyta</taxon>
        <taxon>Spermatophyta</taxon>
        <taxon>Magnoliopsida</taxon>
        <taxon>eudicotyledons</taxon>
        <taxon>Gunneridae</taxon>
        <taxon>Pentapetalae</taxon>
        <taxon>rosids</taxon>
        <taxon>fabids</taxon>
        <taxon>Fabales</taxon>
        <taxon>Fabaceae</taxon>
        <taxon>Caesalpinioideae</taxon>
        <taxon>mimosoid clade</taxon>
        <taxon>Acacieae</taxon>
        <taxon>Acacia</taxon>
    </lineage>
</organism>
<proteinExistence type="inferred from homology"/>
<comment type="similarity">
    <text evidence="6">Belongs to the NFYA/HAP2 subunit family.</text>
</comment>
<dbReference type="PRINTS" id="PR00616">
    <property type="entry name" value="CCAATSUBUNTB"/>
</dbReference>
<comment type="subcellular location">
    <subcellularLocation>
        <location evidence="1 6">Nucleus</location>
    </subcellularLocation>
</comment>
<dbReference type="SMART" id="SM00521">
    <property type="entry name" value="CBF"/>
    <property type="match status" value="1"/>
</dbReference>
<dbReference type="GO" id="GO:0003700">
    <property type="term" value="F:DNA-binding transcription factor activity"/>
    <property type="evidence" value="ECO:0007669"/>
    <property type="project" value="UniProtKB-UniRule"/>
</dbReference>
<accession>A0AAE1JIW3</accession>
<evidence type="ECO:0000256" key="3">
    <source>
        <dbReference type="ARBA" id="ARBA00023125"/>
    </source>
</evidence>
<feature type="compositionally biased region" description="Polar residues" evidence="7">
    <location>
        <begin position="70"/>
        <end position="79"/>
    </location>
</feature>
<protein>
    <recommendedName>
        <fullName evidence="6">Nuclear transcription factor Y subunit</fullName>
    </recommendedName>
</protein>
<keyword evidence="4 6" id="KW-0804">Transcription</keyword>
<feature type="region of interest" description="Disordered" evidence="7">
    <location>
        <begin position="70"/>
        <end position="92"/>
    </location>
</feature>
<comment type="subunit">
    <text evidence="6">Heterotrimer.</text>
</comment>
<dbReference type="Proteomes" id="UP001293593">
    <property type="component" value="Unassembled WGS sequence"/>
</dbReference>
<evidence type="ECO:0000256" key="7">
    <source>
        <dbReference type="SAM" id="MobiDB-lite"/>
    </source>
</evidence>